<feature type="region of interest" description="Disordered" evidence="1">
    <location>
        <begin position="1"/>
        <end position="21"/>
    </location>
</feature>
<proteinExistence type="predicted"/>
<accession>A0A3N6MZ14</accession>
<gene>
    <name evidence="2" type="ORF">EA472_10820</name>
</gene>
<evidence type="ECO:0000256" key="1">
    <source>
        <dbReference type="SAM" id="MobiDB-lite"/>
    </source>
</evidence>
<organism evidence="2 3">
    <name type="scientific">Natrarchaeobius chitinivorans</name>
    <dbReference type="NCBI Taxonomy" id="1679083"/>
    <lineage>
        <taxon>Archaea</taxon>
        <taxon>Methanobacteriati</taxon>
        <taxon>Methanobacteriota</taxon>
        <taxon>Stenosarchaea group</taxon>
        <taxon>Halobacteria</taxon>
        <taxon>Halobacteriales</taxon>
        <taxon>Natrialbaceae</taxon>
        <taxon>Natrarchaeobius</taxon>
    </lineage>
</organism>
<comment type="caution">
    <text evidence="2">The sequence shown here is derived from an EMBL/GenBank/DDBJ whole genome shotgun (WGS) entry which is preliminary data.</text>
</comment>
<evidence type="ECO:0000313" key="2">
    <source>
        <dbReference type="EMBL" id="RQH00337.1"/>
    </source>
</evidence>
<protein>
    <submittedName>
        <fullName evidence="2">Uncharacterized protein</fullName>
    </submittedName>
</protein>
<reference evidence="2 3" key="1">
    <citation type="submission" date="2018-10" db="EMBL/GenBank/DDBJ databases">
        <title>Natrarchaeobius chitinivorans gen. nov., sp. nov., and Natrarchaeobius haloalkaliphilus sp. nov., alkaliphilic, chitin-utilizing haloarchaea from hypersaline alkaline lakes.</title>
        <authorList>
            <person name="Sorokin D.Y."/>
            <person name="Elcheninov A.G."/>
            <person name="Kostrikina N.A."/>
            <person name="Bale N.J."/>
            <person name="Sinninghe Damste J.S."/>
            <person name="Khijniak T.V."/>
            <person name="Kublanov I.V."/>
            <person name="Toshchakov S.V."/>
        </authorList>
    </citation>
    <scope>NUCLEOTIDE SEQUENCE [LARGE SCALE GENOMIC DNA]</scope>
    <source>
        <strain evidence="2 3">AArcht7</strain>
    </source>
</reference>
<dbReference type="EMBL" id="REFZ01000006">
    <property type="protein sequence ID" value="RQH00337.1"/>
    <property type="molecule type" value="Genomic_DNA"/>
</dbReference>
<name>A0A3N6MZ14_NATCH</name>
<keyword evidence="3" id="KW-1185">Reference proteome</keyword>
<evidence type="ECO:0000313" key="3">
    <source>
        <dbReference type="Proteomes" id="UP000281431"/>
    </source>
</evidence>
<dbReference type="Proteomes" id="UP000281431">
    <property type="component" value="Unassembled WGS sequence"/>
</dbReference>
<dbReference type="AlphaFoldDB" id="A0A3N6MZ14"/>
<sequence>MTPPVRFRDRGSRGRTRRIDPIDERLDEMDEQLRQLQNTLRAVAREAGVSIGCPCSRCGRSHLLVKDGSLSCPVCRYRRSL</sequence>